<keyword evidence="2" id="KW-1185">Reference proteome</keyword>
<evidence type="ECO:0000313" key="2">
    <source>
        <dbReference type="Proteomes" id="UP000019486"/>
    </source>
</evidence>
<organism evidence="1 2">
    <name type="scientific">Skermanella stibiiresistens SB22</name>
    <dbReference type="NCBI Taxonomy" id="1385369"/>
    <lineage>
        <taxon>Bacteria</taxon>
        <taxon>Pseudomonadati</taxon>
        <taxon>Pseudomonadota</taxon>
        <taxon>Alphaproteobacteria</taxon>
        <taxon>Rhodospirillales</taxon>
        <taxon>Azospirillaceae</taxon>
        <taxon>Skermanella</taxon>
    </lineage>
</organism>
<comment type="caution">
    <text evidence="1">The sequence shown here is derived from an EMBL/GenBank/DDBJ whole genome shotgun (WGS) entry which is preliminary data.</text>
</comment>
<reference evidence="1 2" key="1">
    <citation type="submission" date="2013-08" db="EMBL/GenBank/DDBJ databases">
        <title>The genome sequence of Skermanella stibiiresistens.</title>
        <authorList>
            <person name="Zhu W."/>
            <person name="Wang G."/>
        </authorList>
    </citation>
    <scope>NUCLEOTIDE SEQUENCE [LARGE SCALE GENOMIC DNA]</scope>
    <source>
        <strain evidence="1 2">SB22</strain>
    </source>
</reference>
<protein>
    <submittedName>
        <fullName evidence="1">Uncharacterized protein</fullName>
    </submittedName>
</protein>
<dbReference type="EMBL" id="AVFL01000034">
    <property type="protein sequence ID" value="EWY36904.1"/>
    <property type="molecule type" value="Genomic_DNA"/>
</dbReference>
<proteinExistence type="predicted"/>
<sequence length="55" mass="6252">MATNAAKVDADKMILAHLVEIEDRWASMDTDTIEASLEDTLARLVQHFRSRRIPV</sequence>
<name>W9GT07_9PROT</name>
<dbReference type="STRING" id="1385369.N825_23250"/>
<gene>
    <name evidence="1" type="ORF">N825_23250</name>
</gene>
<evidence type="ECO:0000313" key="1">
    <source>
        <dbReference type="EMBL" id="EWY36904.1"/>
    </source>
</evidence>
<dbReference type="Proteomes" id="UP000019486">
    <property type="component" value="Unassembled WGS sequence"/>
</dbReference>
<dbReference type="AlphaFoldDB" id="W9GT07"/>
<accession>W9GT07</accession>